<keyword evidence="2 3" id="KW-0238">DNA-binding</keyword>
<dbReference type="PROSITE" id="PS00354">
    <property type="entry name" value="HMGI_Y"/>
    <property type="match status" value="1"/>
</dbReference>
<evidence type="ECO:0000259" key="5">
    <source>
        <dbReference type="PROSITE" id="PS50977"/>
    </source>
</evidence>
<dbReference type="InterPro" id="IPR001647">
    <property type="entry name" value="HTH_TetR"/>
</dbReference>
<dbReference type="InterPro" id="IPR050109">
    <property type="entry name" value="HTH-type_TetR-like_transc_reg"/>
</dbReference>
<dbReference type="AlphaFoldDB" id="A0A923MYA5"/>
<accession>A0A923MYA5</accession>
<evidence type="ECO:0000256" key="1">
    <source>
        <dbReference type="ARBA" id="ARBA00023054"/>
    </source>
</evidence>
<dbReference type="SUPFAM" id="SSF46689">
    <property type="entry name" value="Homeodomain-like"/>
    <property type="match status" value="1"/>
</dbReference>
<keyword evidence="1" id="KW-0175">Coiled coil</keyword>
<dbReference type="GO" id="GO:0003700">
    <property type="term" value="F:DNA-binding transcription factor activity"/>
    <property type="evidence" value="ECO:0007669"/>
    <property type="project" value="TreeGrafter"/>
</dbReference>
<proteinExistence type="predicted"/>
<comment type="caution">
    <text evidence="6">The sequence shown here is derived from an EMBL/GenBank/DDBJ whole genome shotgun (WGS) entry which is preliminary data.</text>
</comment>
<feature type="DNA-binding region" description="H-T-H motif" evidence="3">
    <location>
        <begin position="52"/>
        <end position="71"/>
    </location>
</feature>
<dbReference type="InterPro" id="IPR009057">
    <property type="entry name" value="Homeodomain-like_sf"/>
</dbReference>
<gene>
    <name evidence="6" type="ORF">H8N03_25650</name>
</gene>
<dbReference type="Gene3D" id="1.10.357.10">
    <property type="entry name" value="Tetracycline Repressor, domain 2"/>
    <property type="match status" value="1"/>
</dbReference>
<evidence type="ECO:0000256" key="4">
    <source>
        <dbReference type="SAM" id="MobiDB-lite"/>
    </source>
</evidence>
<evidence type="ECO:0000256" key="2">
    <source>
        <dbReference type="ARBA" id="ARBA00023125"/>
    </source>
</evidence>
<dbReference type="SUPFAM" id="SSF48498">
    <property type="entry name" value="Tetracyclin repressor-like, C-terminal domain"/>
    <property type="match status" value="1"/>
</dbReference>
<dbReference type="InterPro" id="IPR000637">
    <property type="entry name" value="HMGI/Y_DNA-bd_CS"/>
</dbReference>
<name>A0A923MYA5_9BURK</name>
<sequence length="218" mass="24296">MHAAPARPTAPAKRPRGRPRKTVDERDDGNRRRALIVGAARLFRRKGFDGTSTRDIAAAAGMQSGSPFYHFRSKQALLFAVMEEGMRHAVERQREAIAAAGMEQLPPPEQLRLLVRHHFQVLLGPGSDFIPVMLYEARSVSPRQRTSLAQLQGEYEQAWIPVLEALHAAGRLQADVKLARLLIFGALNWSVQWFDRRKGATLDELTAAALALFIGERA</sequence>
<reference evidence="6" key="1">
    <citation type="submission" date="2020-08" db="EMBL/GenBank/DDBJ databases">
        <title>Ramlibacter sp. USB13 16S ribosomal RNA gene genome sequencing and assembly.</title>
        <authorList>
            <person name="Kang M."/>
        </authorList>
    </citation>
    <scope>NUCLEOTIDE SEQUENCE</scope>
    <source>
        <strain evidence="6">USB13</strain>
    </source>
</reference>
<dbReference type="Pfam" id="PF17932">
    <property type="entry name" value="TetR_C_24"/>
    <property type="match status" value="1"/>
</dbReference>
<dbReference type="PANTHER" id="PTHR30055:SF183">
    <property type="entry name" value="NUCLEOID OCCLUSION FACTOR SLMA"/>
    <property type="match status" value="1"/>
</dbReference>
<dbReference type="InterPro" id="IPR041490">
    <property type="entry name" value="KstR2_TetR_C"/>
</dbReference>
<keyword evidence="7" id="KW-1185">Reference proteome</keyword>
<dbReference type="EMBL" id="JACORT010000017">
    <property type="protein sequence ID" value="MBC5786349.1"/>
    <property type="molecule type" value="Genomic_DNA"/>
</dbReference>
<dbReference type="RefSeq" id="WP_187079091.1">
    <property type="nucleotide sequence ID" value="NZ_JACORT010000017.1"/>
</dbReference>
<dbReference type="GO" id="GO:0000976">
    <property type="term" value="F:transcription cis-regulatory region binding"/>
    <property type="evidence" value="ECO:0007669"/>
    <property type="project" value="TreeGrafter"/>
</dbReference>
<protein>
    <submittedName>
        <fullName evidence="6">TetR/AcrR family transcriptional regulator</fullName>
    </submittedName>
</protein>
<feature type="compositionally biased region" description="Basic and acidic residues" evidence="4">
    <location>
        <begin position="21"/>
        <end position="30"/>
    </location>
</feature>
<dbReference type="Pfam" id="PF00440">
    <property type="entry name" value="TetR_N"/>
    <property type="match status" value="1"/>
</dbReference>
<dbReference type="PANTHER" id="PTHR30055">
    <property type="entry name" value="HTH-TYPE TRANSCRIPTIONAL REGULATOR RUTR"/>
    <property type="match status" value="1"/>
</dbReference>
<evidence type="ECO:0000313" key="6">
    <source>
        <dbReference type="EMBL" id="MBC5786349.1"/>
    </source>
</evidence>
<organism evidence="6 7">
    <name type="scientific">Ramlibacter cellulosilyticus</name>
    <dbReference type="NCBI Taxonomy" id="2764187"/>
    <lineage>
        <taxon>Bacteria</taxon>
        <taxon>Pseudomonadati</taxon>
        <taxon>Pseudomonadota</taxon>
        <taxon>Betaproteobacteria</taxon>
        <taxon>Burkholderiales</taxon>
        <taxon>Comamonadaceae</taxon>
        <taxon>Ramlibacter</taxon>
    </lineage>
</organism>
<evidence type="ECO:0000256" key="3">
    <source>
        <dbReference type="PROSITE-ProRule" id="PRU00335"/>
    </source>
</evidence>
<feature type="compositionally biased region" description="Low complexity" evidence="4">
    <location>
        <begin position="1"/>
        <end position="12"/>
    </location>
</feature>
<evidence type="ECO:0000313" key="7">
    <source>
        <dbReference type="Proteomes" id="UP000608513"/>
    </source>
</evidence>
<dbReference type="PRINTS" id="PR00455">
    <property type="entry name" value="HTHTETR"/>
</dbReference>
<dbReference type="InterPro" id="IPR036271">
    <property type="entry name" value="Tet_transcr_reg_TetR-rel_C_sf"/>
</dbReference>
<dbReference type="Proteomes" id="UP000608513">
    <property type="component" value="Unassembled WGS sequence"/>
</dbReference>
<feature type="domain" description="HTH tetR-type" evidence="5">
    <location>
        <begin position="29"/>
        <end position="89"/>
    </location>
</feature>
<dbReference type="PROSITE" id="PS50977">
    <property type="entry name" value="HTH_TETR_2"/>
    <property type="match status" value="1"/>
</dbReference>
<feature type="region of interest" description="Disordered" evidence="4">
    <location>
        <begin position="1"/>
        <end position="30"/>
    </location>
</feature>